<dbReference type="PATRIC" id="fig|161398.10.peg.2659"/>
<dbReference type="PANTHER" id="PTHR36118:SF1">
    <property type="entry name" value="ION-TRANSLOCATING OXIDOREDUCTASE COMPLEX SUBUNIT G"/>
    <property type="match status" value="1"/>
</dbReference>
<evidence type="ECO:0000256" key="2">
    <source>
        <dbReference type="ARBA" id="ARBA00022553"/>
    </source>
</evidence>
<dbReference type="SMART" id="SM00900">
    <property type="entry name" value="FMN_bind"/>
    <property type="match status" value="1"/>
</dbReference>
<dbReference type="PANTHER" id="PTHR36118">
    <property type="entry name" value="ION-TRANSLOCATING OXIDOREDUCTASE COMPLEX SUBUNIT G"/>
    <property type="match status" value="1"/>
</dbReference>
<comment type="similarity">
    <text evidence="6">Belongs to the RnfG family.</text>
</comment>
<evidence type="ECO:0000256" key="1">
    <source>
        <dbReference type="ARBA" id="ARBA00022448"/>
    </source>
</evidence>
<keyword evidence="6" id="KW-1133">Transmembrane helix</keyword>
<dbReference type="KEGG" id="pphe:PP2015_2603"/>
<keyword evidence="7" id="KW-0732">Signal</keyword>
<dbReference type="InterPro" id="IPR007329">
    <property type="entry name" value="FMN-bd"/>
</dbReference>
<keyword evidence="6" id="KW-0812">Transmembrane</keyword>
<keyword evidence="6" id="KW-1278">Translocase</keyword>
<dbReference type="NCBIfam" id="NF002519">
    <property type="entry name" value="PRK01908.1"/>
    <property type="match status" value="1"/>
</dbReference>
<dbReference type="NCBIfam" id="TIGR01947">
    <property type="entry name" value="rnfG"/>
    <property type="match status" value="1"/>
</dbReference>
<evidence type="ECO:0000256" key="4">
    <source>
        <dbReference type="ARBA" id="ARBA00022643"/>
    </source>
</evidence>
<feature type="domain" description="FMN-binding" evidence="8">
    <location>
        <begin position="101"/>
        <end position="193"/>
    </location>
</feature>
<evidence type="ECO:0000256" key="6">
    <source>
        <dbReference type="HAMAP-Rule" id="MF_00479"/>
    </source>
</evidence>
<keyword evidence="5 6" id="KW-0249">Electron transport</keyword>
<comment type="subunit">
    <text evidence="6">The complex is composed of six subunits: RnfA, RnfB, RnfC, RnfD, RnfE and RnfG.</text>
</comment>
<dbReference type="GO" id="GO:0009055">
    <property type="term" value="F:electron transfer activity"/>
    <property type="evidence" value="ECO:0007669"/>
    <property type="project" value="InterPro"/>
</dbReference>
<keyword evidence="4 6" id="KW-0288">FMN</keyword>
<keyword evidence="10" id="KW-1185">Reference proteome</keyword>
<dbReference type="PIRSF" id="PIRSF006091">
    <property type="entry name" value="E_trnsport_RnfG"/>
    <property type="match status" value="1"/>
</dbReference>
<dbReference type="GO" id="GO:0022900">
    <property type="term" value="P:electron transport chain"/>
    <property type="evidence" value="ECO:0007669"/>
    <property type="project" value="UniProtKB-UniRule"/>
</dbReference>
<keyword evidence="6" id="KW-0997">Cell inner membrane</keyword>
<proteinExistence type="inferred from homology"/>
<feature type="modified residue" description="FMN phosphoryl threonine" evidence="6">
    <location>
        <position position="176"/>
    </location>
</feature>
<dbReference type="GO" id="GO:0010181">
    <property type="term" value="F:FMN binding"/>
    <property type="evidence" value="ECO:0007669"/>
    <property type="project" value="InterPro"/>
</dbReference>
<evidence type="ECO:0000259" key="8">
    <source>
        <dbReference type="SMART" id="SM00900"/>
    </source>
</evidence>
<evidence type="ECO:0000256" key="5">
    <source>
        <dbReference type="ARBA" id="ARBA00022982"/>
    </source>
</evidence>
<keyword evidence="6" id="KW-1003">Cell membrane</keyword>
<dbReference type="OrthoDB" id="2463879at2"/>
<dbReference type="STRING" id="161398.PP2015_2603"/>
<comment type="cofactor">
    <cofactor evidence="6">
        <name>FMN</name>
        <dbReference type="ChEBI" id="CHEBI:58210"/>
    </cofactor>
</comment>
<accession>A0A0S2K4V2</accession>
<keyword evidence="1 6" id="KW-0813">Transport</keyword>
<name>A0A0S2K4V2_9GAMM</name>
<dbReference type="InterPro" id="IPR010209">
    <property type="entry name" value="Ion_transpt_RnfG/RsxG"/>
</dbReference>
<dbReference type="EMBL" id="CP013187">
    <property type="protein sequence ID" value="ALO43091.1"/>
    <property type="molecule type" value="Genomic_DNA"/>
</dbReference>
<protein>
    <recommendedName>
        <fullName evidence="6">Ion-translocating oxidoreductase complex subunit G</fullName>
        <ecNumber evidence="6">7.-.-.-</ecNumber>
    </recommendedName>
    <alternativeName>
        <fullName evidence="6">Rnf electron transport complex subunit G</fullName>
    </alternativeName>
</protein>
<keyword evidence="6" id="KW-0472">Membrane</keyword>
<feature type="signal peptide" evidence="7">
    <location>
        <begin position="1"/>
        <end position="25"/>
    </location>
</feature>
<keyword evidence="3 6" id="KW-0285">Flavoprotein</keyword>
<comment type="function">
    <text evidence="6">Part of a membrane-bound complex that couples electron transfer with translocation of ions across the membrane.</text>
</comment>
<dbReference type="GO" id="GO:0005886">
    <property type="term" value="C:plasma membrane"/>
    <property type="evidence" value="ECO:0007669"/>
    <property type="project" value="UniProtKB-SubCell"/>
</dbReference>
<dbReference type="Pfam" id="PF04205">
    <property type="entry name" value="FMN_bind"/>
    <property type="match status" value="1"/>
</dbReference>
<keyword evidence="2 6" id="KW-0597">Phosphoprotein</keyword>
<evidence type="ECO:0000256" key="3">
    <source>
        <dbReference type="ARBA" id="ARBA00022630"/>
    </source>
</evidence>
<organism evidence="9 10">
    <name type="scientific">Pseudoalteromonas phenolica</name>
    <dbReference type="NCBI Taxonomy" id="161398"/>
    <lineage>
        <taxon>Bacteria</taxon>
        <taxon>Pseudomonadati</taxon>
        <taxon>Pseudomonadota</taxon>
        <taxon>Gammaproteobacteria</taxon>
        <taxon>Alteromonadales</taxon>
        <taxon>Pseudoalteromonadaceae</taxon>
        <taxon>Pseudoalteromonas</taxon>
    </lineage>
</organism>
<dbReference type="RefSeq" id="WP_058030775.1">
    <property type="nucleotide sequence ID" value="NZ_CP013187.1"/>
</dbReference>
<evidence type="ECO:0000313" key="9">
    <source>
        <dbReference type="EMBL" id="ALO43091.1"/>
    </source>
</evidence>
<evidence type="ECO:0000313" key="10">
    <source>
        <dbReference type="Proteomes" id="UP000061457"/>
    </source>
</evidence>
<dbReference type="EC" id="7.-.-.-" evidence="6"/>
<dbReference type="HAMAP" id="MF_00479">
    <property type="entry name" value="RsxG_RnfG"/>
    <property type="match status" value="1"/>
</dbReference>
<feature type="chain" id="PRO_5006601197" description="Ion-translocating oxidoreductase complex subunit G" evidence="7">
    <location>
        <begin position="26"/>
        <end position="212"/>
    </location>
</feature>
<comment type="subcellular location">
    <subcellularLocation>
        <location evidence="6">Cell inner membrane</location>
        <topology evidence="6">Single-pass membrane protein</topology>
    </subcellularLocation>
</comment>
<gene>
    <name evidence="6" type="primary">rnfG</name>
    <name evidence="9" type="ORF">PP2015_2603</name>
</gene>
<reference evidence="9 10" key="1">
    <citation type="submission" date="2015-11" db="EMBL/GenBank/DDBJ databases">
        <authorList>
            <person name="Zhang Y."/>
            <person name="Guo Z."/>
        </authorList>
    </citation>
    <scope>NUCLEOTIDE SEQUENCE [LARGE SCALE GENOMIC DNA]</scope>
    <source>
        <strain evidence="9 10">KCTC 12086</strain>
    </source>
</reference>
<evidence type="ECO:0000256" key="7">
    <source>
        <dbReference type="SAM" id="SignalP"/>
    </source>
</evidence>
<dbReference type="Proteomes" id="UP000061457">
    <property type="component" value="Chromosome I"/>
</dbReference>
<sequence>MIAKSMYKNGAILCAFALATTGSVAVVQSLTETRIAEQEKAQLMSLLSQVIPSERYDNQLYLDCVESDAPELGPAGPHIIYRARLNGEPAALLVRHITPKGYSGNIDILTAVTKRGEITGVRVTRHEETPGLGDKVELSRSDWITTFNGMQINSANDARFAVKKDGGEFDQFTGATITPRAVTGSVGEAAWYATTHFDALFAKDNLCAGETQ</sequence>
<dbReference type="AlphaFoldDB" id="A0A0S2K4V2"/>